<dbReference type="EMBL" id="JASPKY010000014">
    <property type="protein sequence ID" value="KAK9753392.1"/>
    <property type="molecule type" value="Genomic_DNA"/>
</dbReference>
<evidence type="ECO:0000256" key="1">
    <source>
        <dbReference type="ARBA" id="ARBA00001968"/>
    </source>
</evidence>
<evidence type="ECO:0000313" key="3">
    <source>
        <dbReference type="EMBL" id="KAK9753392.1"/>
    </source>
</evidence>
<dbReference type="HAMAP" id="MF_00528">
    <property type="entry name" value="Maf"/>
    <property type="match status" value="1"/>
</dbReference>
<sequence>MRVVLATSSKKRAEILRQTALNFEVCPSDFEENLDVTKYTFTDFVEKTALGKVEDVYLKLKNDPQPPDLIIGLDTMVCFENKMFGKPKCESEAVDIIRRLTRGKPHHVYTGVVLLYRGTIVSFTETTKVFMKKLTEEEILAYVKSGEPIGKAGAYAIQGLAASFISKIEGDYNNVVGLPLCRLTFELKRLL</sequence>
<dbReference type="PANTHER" id="PTHR43213:SF5">
    <property type="entry name" value="BIFUNCTIONAL DTTP_UTP PYROPHOSPHATASE_METHYLTRANSFERASE PROTEIN-RELATED"/>
    <property type="match status" value="1"/>
</dbReference>
<dbReference type="SUPFAM" id="SSF52972">
    <property type="entry name" value="ITPase-like"/>
    <property type="match status" value="1"/>
</dbReference>
<dbReference type="InterPro" id="IPR003697">
    <property type="entry name" value="Maf-like"/>
</dbReference>
<dbReference type="PANTHER" id="PTHR43213">
    <property type="entry name" value="BIFUNCTIONAL DTTP/UTP PYROPHOSPHATASE/METHYLTRANSFERASE PROTEIN-RELATED"/>
    <property type="match status" value="1"/>
</dbReference>
<dbReference type="CDD" id="cd00555">
    <property type="entry name" value="Maf"/>
    <property type="match status" value="1"/>
</dbReference>
<dbReference type="GO" id="GO:0047429">
    <property type="term" value="F:nucleoside triphosphate diphosphatase activity"/>
    <property type="evidence" value="ECO:0007669"/>
    <property type="project" value="InterPro"/>
</dbReference>
<evidence type="ECO:0000256" key="2">
    <source>
        <dbReference type="ARBA" id="ARBA00022801"/>
    </source>
</evidence>
<dbReference type="PIRSF" id="PIRSF006305">
    <property type="entry name" value="Maf"/>
    <property type="match status" value="1"/>
</dbReference>
<keyword evidence="4" id="KW-1185">Reference proteome</keyword>
<dbReference type="InterPro" id="IPR029001">
    <property type="entry name" value="ITPase-like_fam"/>
</dbReference>
<dbReference type="AlphaFoldDB" id="A0AAW1N419"/>
<evidence type="ECO:0000313" key="4">
    <source>
        <dbReference type="Proteomes" id="UP001458880"/>
    </source>
</evidence>
<dbReference type="NCBIfam" id="TIGR00172">
    <property type="entry name" value="maf"/>
    <property type="match status" value="1"/>
</dbReference>
<organism evidence="3 4">
    <name type="scientific">Popillia japonica</name>
    <name type="common">Japanese beetle</name>
    <dbReference type="NCBI Taxonomy" id="7064"/>
    <lineage>
        <taxon>Eukaryota</taxon>
        <taxon>Metazoa</taxon>
        <taxon>Ecdysozoa</taxon>
        <taxon>Arthropoda</taxon>
        <taxon>Hexapoda</taxon>
        <taxon>Insecta</taxon>
        <taxon>Pterygota</taxon>
        <taxon>Neoptera</taxon>
        <taxon>Endopterygota</taxon>
        <taxon>Coleoptera</taxon>
        <taxon>Polyphaga</taxon>
        <taxon>Scarabaeiformia</taxon>
        <taxon>Scarabaeidae</taxon>
        <taxon>Rutelinae</taxon>
        <taxon>Popillia</taxon>
    </lineage>
</organism>
<gene>
    <name evidence="3" type="ORF">QE152_g3549</name>
</gene>
<dbReference type="Pfam" id="PF02545">
    <property type="entry name" value="Maf"/>
    <property type="match status" value="1"/>
</dbReference>
<keyword evidence="2" id="KW-0378">Hydrolase</keyword>
<dbReference type="Gene3D" id="3.90.950.10">
    <property type="match status" value="1"/>
</dbReference>
<comment type="caution">
    <text evidence="3">The sequence shown here is derived from an EMBL/GenBank/DDBJ whole genome shotgun (WGS) entry which is preliminary data.</text>
</comment>
<dbReference type="Proteomes" id="UP001458880">
    <property type="component" value="Unassembled WGS sequence"/>
</dbReference>
<name>A0AAW1N419_POPJA</name>
<reference evidence="3 4" key="1">
    <citation type="journal article" date="2024" name="BMC Genomics">
        <title>De novo assembly and annotation of Popillia japonica's genome with initial clues to its potential as an invasive pest.</title>
        <authorList>
            <person name="Cucini C."/>
            <person name="Boschi S."/>
            <person name="Funari R."/>
            <person name="Cardaioli E."/>
            <person name="Iannotti N."/>
            <person name="Marturano G."/>
            <person name="Paoli F."/>
            <person name="Bruttini M."/>
            <person name="Carapelli A."/>
            <person name="Frati F."/>
            <person name="Nardi F."/>
        </authorList>
    </citation>
    <scope>NUCLEOTIDE SEQUENCE [LARGE SCALE GENOMIC DNA]</scope>
    <source>
        <strain evidence="3">DMR45628</strain>
    </source>
</reference>
<protein>
    <submittedName>
        <fullName evidence="3">Maf-like protein</fullName>
    </submittedName>
</protein>
<accession>A0AAW1N419</accession>
<comment type="cofactor">
    <cofactor evidence="1">
        <name>a divalent metal cation</name>
        <dbReference type="ChEBI" id="CHEBI:60240"/>
    </cofactor>
</comment>
<proteinExistence type="inferred from homology"/>